<dbReference type="RefSeq" id="WP_128270180.1">
    <property type="nucleotide sequence ID" value="NZ_SAUW01000014.1"/>
</dbReference>
<name>A0A443ISA5_9RHOB</name>
<keyword evidence="1" id="KW-0812">Transmembrane</keyword>
<feature type="transmembrane region" description="Helical" evidence="1">
    <location>
        <begin position="18"/>
        <end position="42"/>
    </location>
</feature>
<dbReference type="Proteomes" id="UP000285710">
    <property type="component" value="Unassembled WGS sequence"/>
</dbReference>
<protein>
    <submittedName>
        <fullName evidence="2">Uncharacterized protein</fullName>
    </submittedName>
</protein>
<evidence type="ECO:0000313" key="2">
    <source>
        <dbReference type="EMBL" id="RWR09564.1"/>
    </source>
</evidence>
<reference evidence="2 3" key="2">
    <citation type="submission" date="2019-01" db="EMBL/GenBank/DDBJ databases">
        <authorList>
            <person name="Li Y."/>
        </authorList>
    </citation>
    <scope>NUCLEOTIDE SEQUENCE [LARGE SCALE GENOMIC DNA]</scope>
    <source>
        <strain evidence="2 3">2D-5</strain>
    </source>
</reference>
<gene>
    <name evidence="2" type="ORF">D2T33_14020</name>
</gene>
<reference evidence="2 3" key="1">
    <citation type="submission" date="2019-01" db="EMBL/GenBank/DDBJ databases">
        <title>Sinorhodobacter populi sp. nov. isolated from the symptomatic bark tissue of Populus euramericana canker.</title>
        <authorList>
            <person name="Xu G."/>
        </authorList>
    </citation>
    <scope>NUCLEOTIDE SEQUENCE [LARGE SCALE GENOMIC DNA]</scope>
    <source>
        <strain evidence="2 3">2D-5</strain>
    </source>
</reference>
<proteinExistence type="predicted"/>
<evidence type="ECO:0000256" key="1">
    <source>
        <dbReference type="SAM" id="Phobius"/>
    </source>
</evidence>
<comment type="caution">
    <text evidence="2">The sequence shown here is derived from an EMBL/GenBank/DDBJ whole genome shotgun (WGS) entry which is preliminary data.</text>
</comment>
<evidence type="ECO:0000313" key="3">
    <source>
        <dbReference type="Proteomes" id="UP000285710"/>
    </source>
</evidence>
<dbReference type="AlphaFoldDB" id="A0A443ISA5"/>
<organism evidence="2 3">
    <name type="scientific">Paenirhodobacter populi</name>
    <dbReference type="NCBI Taxonomy" id="2306993"/>
    <lineage>
        <taxon>Bacteria</taxon>
        <taxon>Pseudomonadati</taxon>
        <taxon>Pseudomonadota</taxon>
        <taxon>Alphaproteobacteria</taxon>
        <taxon>Rhodobacterales</taxon>
        <taxon>Rhodobacter group</taxon>
        <taxon>Paenirhodobacter</taxon>
    </lineage>
</organism>
<keyword evidence="3" id="KW-1185">Reference proteome</keyword>
<accession>A0A443ISA5</accession>
<sequence>MSIAGPNRPQAGMRGLGWLLPVMLGGAIMQGSTGLLHTIVPLRMTFKGFETRMIGLVGSAYARGFGACCCQQWCAGWARCGPSFWRLSPAH</sequence>
<keyword evidence="1" id="KW-0472">Membrane</keyword>
<dbReference type="EMBL" id="SAUW01000014">
    <property type="protein sequence ID" value="RWR09564.1"/>
    <property type="molecule type" value="Genomic_DNA"/>
</dbReference>
<keyword evidence="1" id="KW-1133">Transmembrane helix</keyword>